<evidence type="ECO:0000313" key="3">
    <source>
        <dbReference type="Proteomes" id="UP000005631"/>
    </source>
</evidence>
<feature type="domain" description="Endonuclease/exonuclease/phosphatase" evidence="1">
    <location>
        <begin position="6"/>
        <end position="229"/>
    </location>
</feature>
<dbReference type="eggNOG" id="COG0708">
    <property type="taxonomic scope" value="Bacteria"/>
</dbReference>
<dbReference type="STRING" id="926562.Oweho_3424"/>
<dbReference type="GO" id="GO:0004527">
    <property type="term" value="F:exonuclease activity"/>
    <property type="evidence" value="ECO:0007669"/>
    <property type="project" value="UniProtKB-KW"/>
</dbReference>
<dbReference type="OrthoDB" id="583592at2"/>
<name>G8R5Q7_OWEHD</name>
<dbReference type="InterPro" id="IPR005135">
    <property type="entry name" value="Endo/exonuclease/phosphatase"/>
</dbReference>
<dbReference type="EMBL" id="CP003156">
    <property type="protein sequence ID" value="AEV34373.1"/>
    <property type="molecule type" value="Genomic_DNA"/>
</dbReference>
<dbReference type="Gene3D" id="3.60.10.10">
    <property type="entry name" value="Endonuclease/exonuclease/phosphatase"/>
    <property type="match status" value="1"/>
</dbReference>
<dbReference type="HOGENOM" id="CLU_076018_0_0_10"/>
<dbReference type="Proteomes" id="UP000005631">
    <property type="component" value="Chromosome"/>
</dbReference>
<gene>
    <name evidence="2" type="ordered locus">Oweho_3424</name>
</gene>
<evidence type="ECO:0000259" key="1">
    <source>
        <dbReference type="Pfam" id="PF03372"/>
    </source>
</evidence>
<proteinExistence type="predicted"/>
<evidence type="ECO:0000313" key="2">
    <source>
        <dbReference type="EMBL" id="AEV34373.1"/>
    </source>
</evidence>
<protein>
    <submittedName>
        <fullName evidence="2">Exonuclease III</fullName>
    </submittedName>
</protein>
<dbReference type="KEGG" id="oho:Oweho_3424"/>
<keyword evidence="2" id="KW-0540">Nuclease</keyword>
<dbReference type="PATRIC" id="fig|926562.3.peg.3442"/>
<dbReference type="RefSeq" id="WP_014203720.1">
    <property type="nucleotide sequence ID" value="NC_016599.1"/>
</dbReference>
<organism evidence="2 3">
    <name type="scientific">Owenweeksia hongkongensis (strain DSM 17368 / CIP 108786 / JCM 12287 / NRRL B-23963 / UST20020801)</name>
    <dbReference type="NCBI Taxonomy" id="926562"/>
    <lineage>
        <taxon>Bacteria</taxon>
        <taxon>Pseudomonadati</taxon>
        <taxon>Bacteroidota</taxon>
        <taxon>Flavobacteriia</taxon>
        <taxon>Flavobacteriales</taxon>
        <taxon>Owenweeksiaceae</taxon>
        <taxon>Owenweeksia</taxon>
    </lineage>
</organism>
<dbReference type="InterPro" id="IPR036691">
    <property type="entry name" value="Endo/exonu/phosph_ase_sf"/>
</dbReference>
<dbReference type="AlphaFoldDB" id="G8R5Q7"/>
<sequence length="236" mass="27562">MRVIHWNCQCAFRKKNERILSYDPDILIVAECESMEKLKFGKLTPEPRSHLWFGDNLNKGIGIFSYSTDFRLEVMDCYNPEFRYIIPVKVSGPDQDFTLLAVWAMGNTKYPSKSYIGQVWLALEYYKDLLTGPVVLVGDFNSNKIWDHFPRVGNHSAVVKKLQDYDIHSLYHLCHNQEQGVEEHPTFYMYRKQEKPYHIDYCFLSGQLITEDTSLEVGSFEGWCDISDHVPLMVDL</sequence>
<dbReference type="Pfam" id="PF03372">
    <property type="entry name" value="Exo_endo_phos"/>
    <property type="match status" value="1"/>
</dbReference>
<accession>G8R5Q7</accession>
<dbReference type="SUPFAM" id="SSF56219">
    <property type="entry name" value="DNase I-like"/>
    <property type="match status" value="1"/>
</dbReference>
<reference evidence="2 3" key="1">
    <citation type="journal article" date="2012" name="Stand. Genomic Sci.">
        <title>Genome sequence of the orange-pigmented seawater bacterium Owenweeksia hongkongensis type strain (UST20020801(T)).</title>
        <authorList>
            <person name="Riedel T."/>
            <person name="Held B."/>
            <person name="Nolan M."/>
            <person name="Lucas S."/>
            <person name="Lapidus A."/>
            <person name="Tice H."/>
            <person name="Del Rio T.G."/>
            <person name="Cheng J.F."/>
            <person name="Han C."/>
            <person name="Tapia R."/>
            <person name="Goodwin L.A."/>
            <person name="Pitluck S."/>
            <person name="Liolios K."/>
            <person name="Mavromatis K."/>
            <person name="Pagani I."/>
            <person name="Ivanova N."/>
            <person name="Mikhailova N."/>
            <person name="Pati A."/>
            <person name="Chen A."/>
            <person name="Palaniappan K."/>
            <person name="Rohde M."/>
            <person name="Tindall B.J."/>
            <person name="Detter J.C."/>
            <person name="Goker M."/>
            <person name="Woyke T."/>
            <person name="Bristow J."/>
            <person name="Eisen J.A."/>
            <person name="Markowitz V."/>
            <person name="Hugenholtz P."/>
            <person name="Klenk H.P."/>
            <person name="Kyrpides N.C."/>
        </authorList>
    </citation>
    <scope>NUCLEOTIDE SEQUENCE</scope>
    <source>
        <strain evidence="3">DSM 17368 / JCM 12287 / NRRL B-23963</strain>
    </source>
</reference>
<keyword evidence="3" id="KW-1185">Reference proteome</keyword>
<keyword evidence="2" id="KW-0269">Exonuclease</keyword>
<keyword evidence="2" id="KW-0378">Hydrolase</keyword>